<sequence length="78" mass="8684">MAKPAMPNHAYTVVVTRENGTRLADVPELQGAHTYARTLPELDQYVREVIGLAADLPEEAVPDLRVDYEHRESGLVIN</sequence>
<dbReference type="AlphaFoldDB" id="A0A1M5GMA6"/>
<dbReference type="Proteomes" id="UP000184501">
    <property type="component" value="Unassembled WGS sequence"/>
</dbReference>
<dbReference type="InterPro" id="IPR035069">
    <property type="entry name" value="TTHA1013/TTHA0281-like"/>
</dbReference>
<dbReference type="OrthoDB" id="5772641at2"/>
<dbReference type="STRING" id="2017.SAMN05444320_106177"/>
<reference evidence="1 2" key="1">
    <citation type="submission" date="2016-11" db="EMBL/GenBank/DDBJ databases">
        <authorList>
            <person name="Jaros S."/>
            <person name="Januszkiewicz K."/>
            <person name="Wedrychowicz H."/>
        </authorList>
    </citation>
    <scope>NUCLEOTIDE SEQUENCE [LARGE SCALE GENOMIC DNA]</scope>
    <source>
        <strain evidence="1 2">DSM 44523</strain>
    </source>
</reference>
<keyword evidence="2" id="KW-1185">Reference proteome</keyword>
<evidence type="ECO:0000313" key="2">
    <source>
        <dbReference type="Proteomes" id="UP000184501"/>
    </source>
</evidence>
<gene>
    <name evidence="1" type="ORF">SAMN05444320_106177</name>
</gene>
<dbReference type="RefSeq" id="WP_073485335.1">
    <property type="nucleotide sequence ID" value="NZ_FQVN01000006.1"/>
</dbReference>
<dbReference type="SUPFAM" id="SSF143100">
    <property type="entry name" value="TTHA1013/TTHA0281-like"/>
    <property type="match status" value="1"/>
</dbReference>
<evidence type="ECO:0000313" key="1">
    <source>
        <dbReference type="EMBL" id="SHG04798.1"/>
    </source>
</evidence>
<accession>A0A1M5GMA6</accession>
<proteinExistence type="predicted"/>
<name>A0A1M5GMA6_STRHI</name>
<dbReference type="Gene3D" id="3.30.160.250">
    <property type="match status" value="1"/>
</dbReference>
<dbReference type="EMBL" id="FQVN01000006">
    <property type="protein sequence ID" value="SHG04798.1"/>
    <property type="molecule type" value="Genomic_DNA"/>
</dbReference>
<protein>
    <submittedName>
        <fullName evidence="1">Uncharacterized protein</fullName>
    </submittedName>
</protein>
<organism evidence="1 2">
    <name type="scientific">Streptoalloteichus hindustanus</name>
    <dbReference type="NCBI Taxonomy" id="2017"/>
    <lineage>
        <taxon>Bacteria</taxon>
        <taxon>Bacillati</taxon>
        <taxon>Actinomycetota</taxon>
        <taxon>Actinomycetes</taxon>
        <taxon>Pseudonocardiales</taxon>
        <taxon>Pseudonocardiaceae</taxon>
        <taxon>Streptoalloteichus</taxon>
    </lineage>
</organism>